<keyword evidence="6" id="KW-1185">Reference proteome</keyword>
<dbReference type="AlphaFoldDB" id="A0A5J5BXH1"/>
<evidence type="ECO:0000256" key="3">
    <source>
        <dbReference type="PROSITE-ProRule" id="PRU01191"/>
    </source>
</evidence>
<keyword evidence="1" id="KW-0805">Transcription regulation</keyword>
<name>A0A5J5BXH1_9ASTE</name>
<evidence type="ECO:0000256" key="1">
    <source>
        <dbReference type="ARBA" id="ARBA00023015"/>
    </source>
</evidence>
<dbReference type="PROSITE" id="PS50985">
    <property type="entry name" value="GRAS"/>
    <property type="match status" value="1"/>
</dbReference>
<protein>
    <submittedName>
        <fullName evidence="5">Uncharacterized protein</fullName>
    </submittedName>
</protein>
<gene>
    <name evidence="5" type="ORF">F0562_003810</name>
</gene>
<evidence type="ECO:0000256" key="2">
    <source>
        <dbReference type="ARBA" id="ARBA00023163"/>
    </source>
</evidence>
<accession>A0A5J5BXH1</accession>
<dbReference type="OrthoDB" id="764992at2759"/>
<feature type="short sequence motif" description="VHIID" evidence="3">
    <location>
        <begin position="275"/>
        <end position="279"/>
    </location>
</feature>
<feature type="region of interest" description="SAW" evidence="3">
    <location>
        <begin position="458"/>
        <end position="517"/>
    </location>
</feature>
<dbReference type="Pfam" id="PF03514">
    <property type="entry name" value="GRAS"/>
    <property type="match status" value="1"/>
</dbReference>
<feature type="region of interest" description="Disordered" evidence="4">
    <location>
        <begin position="1"/>
        <end position="55"/>
    </location>
</feature>
<evidence type="ECO:0000313" key="6">
    <source>
        <dbReference type="Proteomes" id="UP000325577"/>
    </source>
</evidence>
<organism evidence="5 6">
    <name type="scientific">Nyssa sinensis</name>
    <dbReference type="NCBI Taxonomy" id="561372"/>
    <lineage>
        <taxon>Eukaryota</taxon>
        <taxon>Viridiplantae</taxon>
        <taxon>Streptophyta</taxon>
        <taxon>Embryophyta</taxon>
        <taxon>Tracheophyta</taxon>
        <taxon>Spermatophyta</taxon>
        <taxon>Magnoliopsida</taxon>
        <taxon>eudicotyledons</taxon>
        <taxon>Gunneridae</taxon>
        <taxon>Pentapetalae</taxon>
        <taxon>asterids</taxon>
        <taxon>Cornales</taxon>
        <taxon>Nyssaceae</taxon>
        <taxon>Nyssa</taxon>
    </lineage>
</organism>
<comment type="similarity">
    <text evidence="3">Belongs to the GRAS family.</text>
</comment>
<dbReference type="InterPro" id="IPR005202">
    <property type="entry name" value="TF_GRAS"/>
</dbReference>
<sequence>MKVPSTSPKNHQSSNLKPFRTTTAPHGSTNYEPKSVLDLGRRSPSPRPVADKPATDTDILAFSDVVLQSQHDPSLQLVDHILNNSEDWDSLIRELGLHDDSATALKSLPQFPSLPEFPPHHSFNPAQFVPSDFTFSQITSNQNLNHNLESLGLSNGFHQINHLTVGLDFVDELIQVAECFETNDLQLAHVILARLNQQLQSPVGKPLQRAAFYFKEALQSLLTGSNRPTRPSSSSEVVQTIKAYKTFSNVSPIVMFSNFTSNQAILEAMDGATLVHVIDFDIGLGGHWASFMRGIAGRADSRKPNPLVLRITAVVPEEYEVESRLIRENLSQFAAELKIGFDIEFVLIRTFEFLSFKAIKFVEGEKTAVLLSPAIFRRIGTGLLTDLERISPHVVVYVDSEGLIDGGTSSFRRSVIDGLEFYSTVLESLEAAIIGGGEDWIHRIEMFVLRPKIFAVVEAAGRHSTPWAWREAFACAGMRPVALSQFADIQAECLLDNFSLRGVQVRGFHVLGLGRGF</sequence>
<evidence type="ECO:0000256" key="4">
    <source>
        <dbReference type="SAM" id="MobiDB-lite"/>
    </source>
</evidence>
<dbReference type="Proteomes" id="UP000325577">
    <property type="component" value="Linkage Group LG1"/>
</dbReference>
<dbReference type="EMBL" id="CM018032">
    <property type="protein sequence ID" value="KAA8547326.1"/>
    <property type="molecule type" value="Genomic_DNA"/>
</dbReference>
<evidence type="ECO:0000313" key="5">
    <source>
        <dbReference type="EMBL" id="KAA8547326.1"/>
    </source>
</evidence>
<dbReference type="PANTHER" id="PTHR31636">
    <property type="entry name" value="OSJNBA0084A10.13 PROTEIN-RELATED"/>
    <property type="match status" value="1"/>
</dbReference>
<reference evidence="5 6" key="1">
    <citation type="submission" date="2019-09" db="EMBL/GenBank/DDBJ databases">
        <title>A chromosome-level genome assembly of the Chinese tupelo Nyssa sinensis.</title>
        <authorList>
            <person name="Yang X."/>
            <person name="Kang M."/>
            <person name="Yang Y."/>
            <person name="Xiong H."/>
            <person name="Wang M."/>
            <person name="Zhang Z."/>
            <person name="Wang Z."/>
            <person name="Wu H."/>
            <person name="Ma T."/>
            <person name="Liu J."/>
            <person name="Xi Z."/>
        </authorList>
    </citation>
    <scope>NUCLEOTIDE SEQUENCE [LARGE SCALE GENOMIC DNA]</scope>
    <source>
        <strain evidence="5">J267</strain>
        <tissue evidence="5">Leaf</tissue>
    </source>
</reference>
<feature type="compositionally biased region" description="Polar residues" evidence="4">
    <location>
        <begin position="1"/>
        <end position="32"/>
    </location>
</feature>
<keyword evidence="2" id="KW-0804">Transcription</keyword>
<feature type="region of interest" description="Leucine repeat II (LRII)" evidence="3">
    <location>
        <begin position="325"/>
        <end position="357"/>
    </location>
</feature>
<comment type="caution">
    <text evidence="3">Lacks conserved residue(s) required for the propagation of feature annotation.</text>
</comment>
<proteinExistence type="inferred from homology"/>